<dbReference type="PANTHER" id="PTHR23183:SF0">
    <property type="entry name" value="NUCLEOLAR PROTEIN 14"/>
    <property type="match status" value="1"/>
</dbReference>
<dbReference type="Pfam" id="PF04147">
    <property type="entry name" value="Nop14"/>
    <property type="match status" value="1"/>
</dbReference>
<proteinExistence type="inferred from homology"/>
<dbReference type="Gene3D" id="2.30.30.140">
    <property type="match status" value="1"/>
</dbReference>
<comment type="caution">
    <text evidence="8">The sequence shown here is derived from an EMBL/GenBank/DDBJ whole genome shotgun (WGS) entry which is preliminary data.</text>
</comment>
<keyword evidence="5" id="KW-0539">Nucleus</keyword>
<evidence type="ECO:0000256" key="5">
    <source>
        <dbReference type="ARBA" id="ARBA00023242"/>
    </source>
</evidence>
<feature type="compositionally biased region" description="Basic and acidic residues" evidence="7">
    <location>
        <begin position="377"/>
        <end position="395"/>
    </location>
</feature>
<dbReference type="InterPro" id="IPR007276">
    <property type="entry name" value="Nop14"/>
</dbReference>
<feature type="compositionally biased region" description="Basic and acidic residues" evidence="7">
    <location>
        <begin position="321"/>
        <end position="346"/>
    </location>
</feature>
<protein>
    <recommendedName>
        <fullName evidence="10">Nucleolar protein 14</fullName>
    </recommendedName>
</protein>
<evidence type="ECO:0008006" key="10">
    <source>
        <dbReference type="Google" id="ProtNLM"/>
    </source>
</evidence>
<keyword evidence="3" id="KW-0690">Ribosome biogenesis</keyword>
<feature type="compositionally biased region" description="Polar residues" evidence="7">
    <location>
        <begin position="19"/>
        <end position="28"/>
    </location>
</feature>
<feature type="compositionally biased region" description="Basic and acidic residues" evidence="7">
    <location>
        <begin position="62"/>
        <end position="77"/>
    </location>
</feature>
<feature type="compositionally biased region" description="Acidic residues" evidence="7">
    <location>
        <begin position="174"/>
        <end position="183"/>
    </location>
</feature>
<name>A0ABQ6NEU2_9STRA</name>
<feature type="compositionally biased region" description="Low complexity" evidence="7">
    <location>
        <begin position="37"/>
        <end position="49"/>
    </location>
</feature>
<comment type="function">
    <text evidence="6">Involved in nucleolar processing of pre-18S ribosomal RNA. Has a role in the nuclear export of 40S pre-ribosomal subunit to the cytoplasm.</text>
</comment>
<evidence type="ECO:0000256" key="3">
    <source>
        <dbReference type="ARBA" id="ARBA00022517"/>
    </source>
</evidence>
<comment type="similarity">
    <text evidence="2">Belongs to the NOP14 family.</text>
</comment>
<reference evidence="8 9" key="1">
    <citation type="journal article" date="2023" name="Commun. Biol.">
        <title>Genome analysis of Parmales, the sister group of diatoms, reveals the evolutionary specialization of diatoms from phago-mixotrophs to photoautotrophs.</title>
        <authorList>
            <person name="Ban H."/>
            <person name="Sato S."/>
            <person name="Yoshikawa S."/>
            <person name="Yamada K."/>
            <person name="Nakamura Y."/>
            <person name="Ichinomiya M."/>
            <person name="Sato N."/>
            <person name="Blanc-Mathieu R."/>
            <person name="Endo H."/>
            <person name="Kuwata A."/>
            <person name="Ogata H."/>
        </authorList>
    </citation>
    <scope>NUCLEOTIDE SEQUENCE [LARGE SCALE GENOMIC DNA]</scope>
</reference>
<evidence type="ECO:0000313" key="8">
    <source>
        <dbReference type="EMBL" id="GMI57525.1"/>
    </source>
</evidence>
<feature type="region of interest" description="Disordered" evidence="7">
    <location>
        <begin position="321"/>
        <end position="433"/>
    </location>
</feature>
<dbReference type="Proteomes" id="UP001165060">
    <property type="component" value="Unassembled WGS sequence"/>
</dbReference>
<dbReference type="PANTHER" id="PTHR23183">
    <property type="entry name" value="NOP14"/>
    <property type="match status" value="1"/>
</dbReference>
<keyword evidence="4" id="KW-0698">rRNA processing</keyword>
<feature type="compositionally biased region" description="Gly residues" evidence="7">
    <location>
        <begin position="989"/>
        <end position="1001"/>
    </location>
</feature>
<evidence type="ECO:0000256" key="4">
    <source>
        <dbReference type="ARBA" id="ARBA00022552"/>
    </source>
</evidence>
<feature type="compositionally biased region" description="Basic residues" evidence="7">
    <location>
        <begin position="1002"/>
        <end position="1018"/>
    </location>
</feature>
<feature type="compositionally biased region" description="Acidic residues" evidence="7">
    <location>
        <begin position="356"/>
        <end position="370"/>
    </location>
</feature>
<dbReference type="CDD" id="cd04508">
    <property type="entry name" value="Tudor_SF"/>
    <property type="match status" value="1"/>
</dbReference>
<feature type="compositionally biased region" description="Acidic residues" evidence="7">
    <location>
        <begin position="297"/>
        <end position="308"/>
    </location>
</feature>
<feature type="region of interest" description="Disordered" evidence="7">
    <location>
        <begin position="987"/>
        <end position="1018"/>
    </location>
</feature>
<dbReference type="EMBL" id="BRYB01006433">
    <property type="protein sequence ID" value="GMI57525.1"/>
    <property type="molecule type" value="Genomic_DNA"/>
</dbReference>
<feature type="region of interest" description="Disordered" evidence="7">
    <location>
        <begin position="1"/>
        <end position="95"/>
    </location>
</feature>
<feature type="region of interest" description="Disordered" evidence="7">
    <location>
        <begin position="128"/>
        <end position="222"/>
    </location>
</feature>
<evidence type="ECO:0000256" key="2">
    <source>
        <dbReference type="ARBA" id="ARBA00007466"/>
    </source>
</evidence>
<organism evidence="8 9">
    <name type="scientific">Tetraparma gracilis</name>
    <dbReference type="NCBI Taxonomy" id="2962635"/>
    <lineage>
        <taxon>Eukaryota</taxon>
        <taxon>Sar</taxon>
        <taxon>Stramenopiles</taxon>
        <taxon>Ochrophyta</taxon>
        <taxon>Bolidophyceae</taxon>
        <taxon>Parmales</taxon>
        <taxon>Triparmaceae</taxon>
        <taxon>Tetraparma</taxon>
    </lineage>
</organism>
<keyword evidence="9" id="KW-1185">Reference proteome</keyword>
<sequence length="1018" mass="111472">MAKSNPFQRAASAPPPSGQVGTLSSLSKFTRLKKGSSKGPSPSGAPAAGNAFDSRANKRLKHDVLNRKVKGAARDMSKATASRATAREGLLSEFRGKGRATKFLDGRFGEGDGEMGDEEKMLRRFTQQKMNESRAGGRRGGKESRFNLGERAATITHGGREIGEDYLPGKGDELQFEDPDDDPFNALDKAETNSHFGGGRGKAREASPYGPTDGGGKSLGDMYRSRKSELDDVIKHSKMLRAEKAQSKEEQKEVFTGVDEAFDELRGLLEFRDKKADNQAERARQGAVARKIAKEGEADDAGSDEDDWDFHTRKFGYEARAAATDRTKTPEEMAREAREELEEKEKRRLRRMNGDFEGDDLEDEGEEEEGLLFTADGLKRTGKDGKVVGDWKPEEGGGEEEEEEEEEEESGDEEEEGLAALHAAAADEDDEIFPDTEVEANYQASMQYSGKKTWYKGTVLDSRVDKATKQTVYDVEYADGDFEANVKREDIRRLAPAADGAPAGASPLSEKLALKERRKKAKQQALESMPYTFGAPPTTQEALEELVAAHCKTGKDVMTLLERVHKSNSVRLDKRNSTPMGNFADVLLRRYVAVADALSENGDDPVIERRAQLVHLNKLFFALTGDDPANLASIFKRRVGIFHRALVKKLNDAPLTVRPDSSTLDEANDEFSAWPSFGTLLLLRSLSHVFPVTDKSHPVITPALLLMAQALTASCVRKGEDVVKGLMVAQIMFNFTAGDAKYTANTRRLAPEPLAFVSSVLRLFSGDKRPDEYEVETVGVASKSVYIQHTLSKGPPKPAPMDLFALQDAPPAKILARALSMAISLATTMASTLGAEPVFADAFEGMGRSAALLAKATGSDKGGALALAEKLAGIRADNKMRKPLQMNRKASAVETMVQSLAPRVGEDDKYKMGKDKSKEKTKAATDKMQREFKRQKKAAARELRLDGVAIERARRADEGAKHQKAKDERHKNFAWLEQEQATINQQVRQGGGLMKGGGTGLGKRKAASGKIGMKRTKK</sequence>
<evidence type="ECO:0000313" key="9">
    <source>
        <dbReference type="Proteomes" id="UP001165060"/>
    </source>
</evidence>
<feature type="region of interest" description="Disordered" evidence="7">
    <location>
        <begin position="907"/>
        <end position="928"/>
    </location>
</feature>
<evidence type="ECO:0000256" key="1">
    <source>
        <dbReference type="ARBA" id="ARBA00004604"/>
    </source>
</evidence>
<evidence type="ECO:0000256" key="7">
    <source>
        <dbReference type="SAM" id="MobiDB-lite"/>
    </source>
</evidence>
<accession>A0ABQ6NEU2</accession>
<evidence type="ECO:0000256" key="6">
    <source>
        <dbReference type="ARBA" id="ARBA00024695"/>
    </source>
</evidence>
<comment type="subcellular location">
    <subcellularLocation>
        <location evidence="1">Nucleus</location>
        <location evidence="1">Nucleolus</location>
    </subcellularLocation>
</comment>
<feature type="compositionally biased region" description="Acidic residues" evidence="7">
    <location>
        <begin position="396"/>
        <end position="417"/>
    </location>
</feature>
<feature type="region of interest" description="Disordered" evidence="7">
    <location>
        <begin position="277"/>
        <end position="308"/>
    </location>
</feature>
<gene>
    <name evidence="8" type="ORF">TeGR_g1702</name>
</gene>